<dbReference type="AlphaFoldDB" id="A0A0R1KUP5"/>
<sequence length="221" mass="24035">MEETGMTLNIGVIGATGMAGSAITKEAIERGLRVTAFVRNESKAKDMFSDNAAYIVKDVFDIQKGDIADLDVLVDAFATHDVSQAYKHVDLAARLVELAKGSDKPRLFFILGAASLETPDGQHLLDKLLKIPNNESFIDVPRQQAKEYELLKNTTGVNWVAVSPSSTFKRGDAAEYTLGNNKLLTNAAGKSEITSGTMAKVILDEIQKPAHHNERFTAVNK</sequence>
<organism evidence="2 3">
    <name type="scientific">Lentilactobacillus sunkii DSM 19904</name>
    <dbReference type="NCBI Taxonomy" id="1423808"/>
    <lineage>
        <taxon>Bacteria</taxon>
        <taxon>Bacillati</taxon>
        <taxon>Bacillota</taxon>
        <taxon>Bacilli</taxon>
        <taxon>Lactobacillales</taxon>
        <taxon>Lactobacillaceae</taxon>
        <taxon>Lentilactobacillus</taxon>
    </lineage>
</organism>
<evidence type="ECO:0000259" key="1">
    <source>
        <dbReference type="Pfam" id="PF13460"/>
    </source>
</evidence>
<accession>A0A0R1KUP5</accession>
<evidence type="ECO:0000313" key="2">
    <source>
        <dbReference type="EMBL" id="KRK87077.1"/>
    </source>
</evidence>
<dbReference type="InterPro" id="IPR036291">
    <property type="entry name" value="NAD(P)-bd_dom_sf"/>
</dbReference>
<gene>
    <name evidence="2" type="ORF">FD17_GL001473</name>
</gene>
<dbReference type="Pfam" id="PF13460">
    <property type="entry name" value="NAD_binding_10"/>
    <property type="match status" value="1"/>
</dbReference>
<name>A0A0R1KUP5_9LACO</name>
<comment type="caution">
    <text evidence="2">The sequence shown here is derived from an EMBL/GenBank/DDBJ whole genome shotgun (WGS) entry which is preliminary data.</text>
</comment>
<dbReference type="Proteomes" id="UP000051581">
    <property type="component" value="Unassembled WGS sequence"/>
</dbReference>
<feature type="domain" description="NAD(P)-binding" evidence="1">
    <location>
        <begin position="14"/>
        <end position="209"/>
    </location>
</feature>
<reference evidence="2 3" key="1">
    <citation type="journal article" date="2015" name="Genome Announc.">
        <title>Expanding the biotechnology potential of lactobacilli through comparative genomics of 213 strains and associated genera.</title>
        <authorList>
            <person name="Sun Z."/>
            <person name="Harris H.M."/>
            <person name="McCann A."/>
            <person name="Guo C."/>
            <person name="Argimon S."/>
            <person name="Zhang W."/>
            <person name="Yang X."/>
            <person name="Jeffery I.B."/>
            <person name="Cooney J.C."/>
            <person name="Kagawa T.F."/>
            <person name="Liu W."/>
            <person name="Song Y."/>
            <person name="Salvetti E."/>
            <person name="Wrobel A."/>
            <person name="Rasinkangas P."/>
            <person name="Parkhill J."/>
            <person name="Rea M.C."/>
            <person name="O'Sullivan O."/>
            <person name="Ritari J."/>
            <person name="Douillard F.P."/>
            <person name="Paul Ross R."/>
            <person name="Yang R."/>
            <person name="Briner A.E."/>
            <person name="Felis G.E."/>
            <person name="de Vos W.M."/>
            <person name="Barrangou R."/>
            <person name="Klaenhammer T.R."/>
            <person name="Caufield P.W."/>
            <person name="Cui Y."/>
            <person name="Zhang H."/>
            <person name="O'Toole P.W."/>
        </authorList>
    </citation>
    <scope>NUCLEOTIDE SEQUENCE [LARGE SCALE GENOMIC DNA]</scope>
    <source>
        <strain evidence="2 3">DSM 19904</strain>
    </source>
</reference>
<dbReference type="Gene3D" id="3.40.50.720">
    <property type="entry name" value="NAD(P)-binding Rossmann-like Domain"/>
    <property type="match status" value="1"/>
</dbReference>
<proteinExistence type="predicted"/>
<dbReference type="PANTHER" id="PTHR43355">
    <property type="entry name" value="FLAVIN REDUCTASE (NADPH)"/>
    <property type="match status" value="1"/>
</dbReference>
<dbReference type="EMBL" id="AZEA01000026">
    <property type="protein sequence ID" value="KRK87077.1"/>
    <property type="molecule type" value="Genomic_DNA"/>
</dbReference>
<dbReference type="SUPFAM" id="SSF51735">
    <property type="entry name" value="NAD(P)-binding Rossmann-fold domains"/>
    <property type="match status" value="1"/>
</dbReference>
<evidence type="ECO:0000313" key="3">
    <source>
        <dbReference type="Proteomes" id="UP000051581"/>
    </source>
</evidence>
<dbReference type="InterPro" id="IPR016040">
    <property type="entry name" value="NAD(P)-bd_dom"/>
</dbReference>
<protein>
    <submittedName>
        <fullName evidence="2">Coenzyme F420-dependent NADP oxidoreductase</fullName>
    </submittedName>
</protein>
<keyword evidence="3" id="KW-1185">Reference proteome</keyword>
<dbReference type="GO" id="GO:0016646">
    <property type="term" value="F:oxidoreductase activity, acting on the CH-NH group of donors, NAD or NADP as acceptor"/>
    <property type="evidence" value="ECO:0007669"/>
    <property type="project" value="TreeGrafter"/>
</dbReference>
<dbReference type="PATRIC" id="fig|1423808.3.peg.1494"/>
<dbReference type="PANTHER" id="PTHR43355:SF2">
    <property type="entry name" value="FLAVIN REDUCTASE (NADPH)"/>
    <property type="match status" value="1"/>
</dbReference>
<dbReference type="InterPro" id="IPR051606">
    <property type="entry name" value="Polyketide_Oxido-like"/>
</dbReference>